<reference evidence="2" key="1">
    <citation type="journal article" date="2023" name="Mol. Biol. Evol.">
        <title>Third-Generation Sequencing Reveals the Adaptive Role of the Epigenome in Three Deep-Sea Polychaetes.</title>
        <authorList>
            <person name="Perez M."/>
            <person name="Aroh O."/>
            <person name="Sun Y."/>
            <person name="Lan Y."/>
            <person name="Juniper S.K."/>
            <person name="Young C.R."/>
            <person name="Angers B."/>
            <person name="Qian P.Y."/>
        </authorList>
    </citation>
    <scope>NUCLEOTIDE SEQUENCE</scope>
    <source>
        <strain evidence="2">P08H-3</strain>
    </source>
</reference>
<protein>
    <submittedName>
        <fullName evidence="2">Uncharacterized protein</fullName>
    </submittedName>
</protein>
<keyword evidence="1" id="KW-1133">Transmembrane helix</keyword>
<comment type="caution">
    <text evidence="2">The sequence shown here is derived from an EMBL/GenBank/DDBJ whole genome shotgun (WGS) entry which is preliminary data.</text>
</comment>
<name>A0AAD9MQE2_9ANNE</name>
<dbReference type="EMBL" id="JAODUP010001558">
    <property type="protein sequence ID" value="KAK2139916.1"/>
    <property type="molecule type" value="Genomic_DNA"/>
</dbReference>
<gene>
    <name evidence="2" type="ORF">LSH36_1559g00004</name>
</gene>
<evidence type="ECO:0000313" key="3">
    <source>
        <dbReference type="Proteomes" id="UP001208570"/>
    </source>
</evidence>
<keyword evidence="1" id="KW-0472">Membrane</keyword>
<feature type="transmembrane region" description="Helical" evidence="1">
    <location>
        <begin position="109"/>
        <end position="133"/>
    </location>
</feature>
<accession>A0AAD9MQE2</accession>
<evidence type="ECO:0000256" key="1">
    <source>
        <dbReference type="SAM" id="Phobius"/>
    </source>
</evidence>
<sequence>MLNTAYLIANTLGLGFAWVLGYFFDRFGLLISRILTASLLVDISKFVINRFRRRDGCNNNYSCLILIHIINTICLSPKYKVYNEVAGDVKTEGENKALLNDKNSDVKKAYPIVISLTVATLSSVALSISSLFWKYSAVYASSIFAVILKGTMYATYFLHPDRVAYDAGISRAICLYCYAASDKTNAYDCQPYRDKFNPTSLKCGPPAPSSPTEDEETHRKITKDTLIIGEENLSKITATLHQNVKIESFLGARFKHFTDMLKDKAFVVGELLPKAEQTNIDSINRSMGHCEWATVIPKLDTQIFKIDSNSVMGILWKEDTVRHWLEFLN</sequence>
<feature type="transmembrane region" description="Helical" evidence="1">
    <location>
        <begin position="7"/>
        <end position="24"/>
    </location>
</feature>
<proteinExistence type="predicted"/>
<dbReference type="AlphaFoldDB" id="A0AAD9MQE2"/>
<dbReference type="Proteomes" id="UP001208570">
    <property type="component" value="Unassembled WGS sequence"/>
</dbReference>
<evidence type="ECO:0000313" key="2">
    <source>
        <dbReference type="EMBL" id="KAK2139916.1"/>
    </source>
</evidence>
<feature type="transmembrane region" description="Helical" evidence="1">
    <location>
        <begin position="139"/>
        <end position="158"/>
    </location>
</feature>
<feature type="transmembrane region" description="Helical" evidence="1">
    <location>
        <begin position="30"/>
        <end position="48"/>
    </location>
</feature>
<keyword evidence="1" id="KW-0812">Transmembrane</keyword>
<organism evidence="2 3">
    <name type="scientific">Paralvinella palmiformis</name>
    <dbReference type="NCBI Taxonomy" id="53620"/>
    <lineage>
        <taxon>Eukaryota</taxon>
        <taxon>Metazoa</taxon>
        <taxon>Spiralia</taxon>
        <taxon>Lophotrochozoa</taxon>
        <taxon>Annelida</taxon>
        <taxon>Polychaeta</taxon>
        <taxon>Sedentaria</taxon>
        <taxon>Canalipalpata</taxon>
        <taxon>Terebellida</taxon>
        <taxon>Terebelliformia</taxon>
        <taxon>Alvinellidae</taxon>
        <taxon>Paralvinella</taxon>
    </lineage>
</organism>
<keyword evidence="3" id="KW-1185">Reference proteome</keyword>